<sequence length="63" mass="6317">MEDGGAGGDGGGAVHAADAGVVVSDSGEGESRGVRTELCTLRVFILPLIAASHSHKHTNFDAL</sequence>
<dbReference type="AlphaFoldDB" id="A0AA88VV95"/>
<accession>A0AA88VV95</accession>
<keyword evidence="2" id="KW-1185">Reference proteome</keyword>
<dbReference type="Proteomes" id="UP001188597">
    <property type="component" value="Unassembled WGS sequence"/>
</dbReference>
<organism evidence="1 2">
    <name type="scientific">Escallonia herrerae</name>
    <dbReference type="NCBI Taxonomy" id="1293975"/>
    <lineage>
        <taxon>Eukaryota</taxon>
        <taxon>Viridiplantae</taxon>
        <taxon>Streptophyta</taxon>
        <taxon>Embryophyta</taxon>
        <taxon>Tracheophyta</taxon>
        <taxon>Spermatophyta</taxon>
        <taxon>Magnoliopsida</taxon>
        <taxon>eudicotyledons</taxon>
        <taxon>Gunneridae</taxon>
        <taxon>Pentapetalae</taxon>
        <taxon>asterids</taxon>
        <taxon>campanulids</taxon>
        <taxon>Escalloniales</taxon>
        <taxon>Escalloniaceae</taxon>
        <taxon>Escallonia</taxon>
    </lineage>
</organism>
<evidence type="ECO:0000313" key="2">
    <source>
        <dbReference type="Proteomes" id="UP001188597"/>
    </source>
</evidence>
<proteinExistence type="predicted"/>
<comment type="caution">
    <text evidence="1">The sequence shown here is derived from an EMBL/GenBank/DDBJ whole genome shotgun (WGS) entry which is preliminary data.</text>
</comment>
<name>A0AA88VV95_9ASTE</name>
<evidence type="ECO:0000313" key="1">
    <source>
        <dbReference type="EMBL" id="KAK3014104.1"/>
    </source>
</evidence>
<dbReference type="EMBL" id="JAVXUP010001246">
    <property type="protein sequence ID" value="KAK3014104.1"/>
    <property type="molecule type" value="Genomic_DNA"/>
</dbReference>
<protein>
    <submittedName>
        <fullName evidence="1">Uncharacterized protein</fullName>
    </submittedName>
</protein>
<gene>
    <name evidence="1" type="ORF">RJ639_009509</name>
</gene>
<reference evidence="1" key="1">
    <citation type="submission" date="2022-12" db="EMBL/GenBank/DDBJ databases">
        <title>Draft genome assemblies for two species of Escallonia (Escalloniales).</title>
        <authorList>
            <person name="Chanderbali A."/>
            <person name="Dervinis C."/>
            <person name="Anghel I."/>
            <person name="Soltis D."/>
            <person name="Soltis P."/>
            <person name="Zapata F."/>
        </authorList>
    </citation>
    <scope>NUCLEOTIDE SEQUENCE</scope>
    <source>
        <strain evidence="1">UCBG64.0493</strain>
        <tissue evidence="1">Leaf</tissue>
    </source>
</reference>